<dbReference type="AlphaFoldDB" id="A0A843VXP6"/>
<evidence type="ECO:0000313" key="2">
    <source>
        <dbReference type="Proteomes" id="UP000652761"/>
    </source>
</evidence>
<reference evidence="1" key="1">
    <citation type="submission" date="2017-07" db="EMBL/GenBank/DDBJ databases">
        <title>Taro Niue Genome Assembly and Annotation.</title>
        <authorList>
            <person name="Atibalentja N."/>
            <person name="Keating K."/>
            <person name="Fields C.J."/>
        </authorList>
    </citation>
    <scope>NUCLEOTIDE SEQUENCE</scope>
    <source>
        <strain evidence="1">Niue_2</strain>
        <tissue evidence="1">Leaf</tissue>
    </source>
</reference>
<dbReference type="EMBL" id="NMUH01002712">
    <property type="protein sequence ID" value="MQM01639.1"/>
    <property type="molecule type" value="Genomic_DNA"/>
</dbReference>
<dbReference type="Proteomes" id="UP000652761">
    <property type="component" value="Unassembled WGS sequence"/>
</dbReference>
<keyword evidence="2" id="KW-1185">Reference proteome</keyword>
<comment type="caution">
    <text evidence="1">The sequence shown here is derived from an EMBL/GenBank/DDBJ whole genome shotgun (WGS) entry which is preliminary data.</text>
</comment>
<proteinExistence type="predicted"/>
<organism evidence="1 2">
    <name type="scientific">Colocasia esculenta</name>
    <name type="common">Wild taro</name>
    <name type="synonym">Arum esculentum</name>
    <dbReference type="NCBI Taxonomy" id="4460"/>
    <lineage>
        <taxon>Eukaryota</taxon>
        <taxon>Viridiplantae</taxon>
        <taxon>Streptophyta</taxon>
        <taxon>Embryophyta</taxon>
        <taxon>Tracheophyta</taxon>
        <taxon>Spermatophyta</taxon>
        <taxon>Magnoliopsida</taxon>
        <taxon>Liliopsida</taxon>
        <taxon>Araceae</taxon>
        <taxon>Aroideae</taxon>
        <taxon>Colocasieae</taxon>
        <taxon>Colocasia</taxon>
    </lineage>
</organism>
<name>A0A843VXP6_COLES</name>
<gene>
    <name evidence="1" type="ORF">Taro_034396</name>
</gene>
<accession>A0A843VXP6</accession>
<evidence type="ECO:0000313" key="1">
    <source>
        <dbReference type="EMBL" id="MQM01639.1"/>
    </source>
</evidence>
<sequence>MISSFPWFSASSVSLDHVFPHNVSLDHVNPERGNHTESACHGDGKLCSTRHENSSPGDKTSFPCRKTFVSHSKIAIPADDLSVSKIFVRVAIGTAREPTIQNRHFDPVGKRSDLEISGPALEFLSGSVVAGCRCDRIQTPLRSNEHNFPRSYQNRL</sequence>
<protein>
    <submittedName>
        <fullName evidence="1">Uncharacterized protein</fullName>
    </submittedName>
</protein>